<accession>A0ABR1ERN0</accession>
<organism evidence="3 4">
    <name type="scientific">Necator americanus</name>
    <name type="common">Human hookworm</name>
    <dbReference type="NCBI Taxonomy" id="51031"/>
    <lineage>
        <taxon>Eukaryota</taxon>
        <taxon>Metazoa</taxon>
        <taxon>Ecdysozoa</taxon>
        <taxon>Nematoda</taxon>
        <taxon>Chromadorea</taxon>
        <taxon>Rhabditida</taxon>
        <taxon>Rhabditina</taxon>
        <taxon>Rhabditomorpha</taxon>
        <taxon>Strongyloidea</taxon>
        <taxon>Ancylostomatidae</taxon>
        <taxon>Bunostominae</taxon>
        <taxon>Necator</taxon>
    </lineage>
</organism>
<dbReference type="EMBL" id="JAVFWL010000006">
    <property type="protein sequence ID" value="KAK6765292.1"/>
    <property type="molecule type" value="Genomic_DNA"/>
</dbReference>
<evidence type="ECO:0000256" key="1">
    <source>
        <dbReference type="SAM" id="MobiDB-lite"/>
    </source>
</evidence>
<reference evidence="3 4" key="1">
    <citation type="submission" date="2023-08" db="EMBL/GenBank/DDBJ databases">
        <title>A Necator americanus chromosomal reference genome.</title>
        <authorList>
            <person name="Ilik V."/>
            <person name="Petrzelkova K.J."/>
            <person name="Pardy F."/>
            <person name="Fuh T."/>
            <person name="Niatou-Singa F.S."/>
            <person name="Gouil Q."/>
            <person name="Baker L."/>
            <person name="Ritchie M.E."/>
            <person name="Jex A.R."/>
            <person name="Gazzola D."/>
            <person name="Li H."/>
            <person name="Toshio Fujiwara R."/>
            <person name="Zhan B."/>
            <person name="Aroian R.V."/>
            <person name="Pafco B."/>
            <person name="Schwarz E.M."/>
        </authorList>
    </citation>
    <scope>NUCLEOTIDE SEQUENCE [LARGE SCALE GENOMIC DNA]</scope>
    <source>
        <strain evidence="3 4">Aroian</strain>
        <tissue evidence="3">Whole animal</tissue>
    </source>
</reference>
<protein>
    <recommendedName>
        <fullName evidence="2">RNase H type-1 domain-containing protein</fullName>
    </recommendedName>
</protein>
<dbReference type="SUPFAM" id="SSF53098">
    <property type="entry name" value="Ribonuclease H-like"/>
    <property type="match status" value="1"/>
</dbReference>
<feature type="domain" description="RNase H type-1" evidence="2">
    <location>
        <begin position="198"/>
        <end position="286"/>
    </location>
</feature>
<gene>
    <name evidence="3" type="primary">Necator_chrX.g25451</name>
    <name evidence="3" type="ORF">RB195_025285</name>
</gene>
<sequence length="291" mass="32930">MPEEGDEFIHEASTEFVQISREELEEIWAQASRSLVPAATSLQSTVPSSSSKPIFTKPGVARKFEFNLSVLNILTPLMDRLLTDPKVFVFYGRHARAESMQTTNPILAAFLREKKKKEDKKPAVPRTAASKTRTHPYMPPSQPFREEKCVESSGHCYRKELQLGTASMYTWALNQAERDEIIDNHDKMSSSINLPQELSGSSSSARELFDILSGLQAFLGYRFSEEVVWHCDSQAAIAILKKGGREPELQPLAQHIWKLSDNLHVKIEFVWISQEFNTEADEASNEIDLDD</sequence>
<dbReference type="InterPro" id="IPR002156">
    <property type="entry name" value="RNaseH_domain"/>
</dbReference>
<dbReference type="InterPro" id="IPR012337">
    <property type="entry name" value="RNaseH-like_sf"/>
</dbReference>
<name>A0ABR1ERN0_NECAM</name>
<feature type="region of interest" description="Disordered" evidence="1">
    <location>
        <begin position="115"/>
        <end position="145"/>
    </location>
</feature>
<comment type="caution">
    <text evidence="3">The sequence shown here is derived from an EMBL/GenBank/DDBJ whole genome shotgun (WGS) entry which is preliminary data.</text>
</comment>
<proteinExistence type="predicted"/>
<dbReference type="Pfam" id="PF13456">
    <property type="entry name" value="RVT_3"/>
    <property type="match status" value="1"/>
</dbReference>
<evidence type="ECO:0000313" key="3">
    <source>
        <dbReference type="EMBL" id="KAK6765292.1"/>
    </source>
</evidence>
<dbReference type="Proteomes" id="UP001303046">
    <property type="component" value="Unassembled WGS sequence"/>
</dbReference>
<dbReference type="InterPro" id="IPR036397">
    <property type="entry name" value="RNaseH_sf"/>
</dbReference>
<dbReference type="Gene3D" id="3.30.420.10">
    <property type="entry name" value="Ribonuclease H-like superfamily/Ribonuclease H"/>
    <property type="match status" value="1"/>
</dbReference>
<keyword evidence="4" id="KW-1185">Reference proteome</keyword>
<evidence type="ECO:0000259" key="2">
    <source>
        <dbReference type="Pfam" id="PF13456"/>
    </source>
</evidence>
<evidence type="ECO:0000313" key="4">
    <source>
        <dbReference type="Proteomes" id="UP001303046"/>
    </source>
</evidence>